<feature type="short sequence motif" description="DGA/G" evidence="4">
    <location>
        <begin position="914"/>
        <end position="916"/>
    </location>
</feature>
<dbReference type="GO" id="GO:0047499">
    <property type="term" value="F:calcium-independent phospholipase A2 activity"/>
    <property type="evidence" value="ECO:0007669"/>
    <property type="project" value="TreeGrafter"/>
</dbReference>
<feature type="short sequence motif" description="GXGXXG" evidence="4">
    <location>
        <begin position="719"/>
        <end position="724"/>
    </location>
</feature>
<dbReference type="Gene3D" id="3.40.1090.10">
    <property type="entry name" value="Cytosolic phospholipase A2 catalytic domain"/>
    <property type="match status" value="1"/>
</dbReference>
<gene>
    <name evidence="7" type="ORF">MKZ38_008466</name>
</gene>
<dbReference type="GO" id="GO:0016042">
    <property type="term" value="P:lipid catabolic process"/>
    <property type="evidence" value="ECO:0007669"/>
    <property type="project" value="UniProtKB-UniRule"/>
</dbReference>
<accession>A0AAD5RVB4</accession>
<keyword evidence="1 4" id="KW-0378">Hydrolase</keyword>
<evidence type="ECO:0000256" key="3">
    <source>
        <dbReference type="ARBA" id="ARBA00023098"/>
    </source>
</evidence>
<dbReference type="PANTHER" id="PTHR24185">
    <property type="entry name" value="CALCIUM-INDEPENDENT PHOSPHOLIPASE A2-GAMMA"/>
    <property type="match status" value="1"/>
</dbReference>
<keyword evidence="2 4" id="KW-0442">Lipid degradation</keyword>
<keyword evidence="8" id="KW-1185">Reference proteome</keyword>
<name>A0AAD5RVB4_9PEZI</name>
<dbReference type="GO" id="GO:0016020">
    <property type="term" value="C:membrane"/>
    <property type="evidence" value="ECO:0007669"/>
    <property type="project" value="TreeGrafter"/>
</dbReference>
<reference evidence="7" key="1">
    <citation type="submission" date="2022-07" db="EMBL/GenBank/DDBJ databases">
        <title>Draft genome sequence of Zalerion maritima ATCC 34329, a (micro)plastics degrading marine fungus.</title>
        <authorList>
            <person name="Paco A."/>
            <person name="Goncalves M.F.M."/>
            <person name="Rocha-Santos T.A.P."/>
            <person name="Alves A."/>
        </authorList>
    </citation>
    <scope>NUCLEOTIDE SEQUENCE</scope>
    <source>
        <strain evidence="7">ATCC 34329</strain>
    </source>
</reference>
<dbReference type="PANTHER" id="PTHR24185:SF1">
    <property type="entry name" value="CALCIUM-INDEPENDENT PHOSPHOLIPASE A2-GAMMA"/>
    <property type="match status" value="1"/>
</dbReference>
<feature type="active site" description="Nucleophile" evidence="4">
    <location>
        <position position="755"/>
    </location>
</feature>
<feature type="active site" description="Proton acceptor" evidence="4">
    <location>
        <position position="914"/>
    </location>
</feature>
<evidence type="ECO:0000256" key="2">
    <source>
        <dbReference type="ARBA" id="ARBA00022963"/>
    </source>
</evidence>
<dbReference type="InterPro" id="IPR016035">
    <property type="entry name" value="Acyl_Trfase/lysoPLipase"/>
</dbReference>
<evidence type="ECO:0000259" key="6">
    <source>
        <dbReference type="PROSITE" id="PS51635"/>
    </source>
</evidence>
<sequence length="1375" mass="154245">MATPTPEPSANSGPQQCFECNSKTQPLYICVICNNLLFCDGCWPVWVLHGTGAAGNGAKPHEKMNPRVVERVKKILEPELTELEHEKDLSLEEDTTWFGVTRDEANQPVFQDYGRFATLMTEGQSIKSGQKYPQLVSFIGETGAGKSTIVKMLIDRQLDAITDPESRKRFPSPVTSSNNDRLPTTGDVHLYADPYSYLTRAPVLYADCEGLNGGEALPKGLRNRGREYQYLPESLPLHQARGSSRSRVKLRRNRHSSQRDIMWATTPERQKREYAVTQLYPRLLYTFSDVVVFVLRNPRSFESTVLQKLLEWGAASIDKSLNQPALPHAIILLNATENVDEKEWEVETSTNLLMTDIQDAIRREPMIEELARQWRLSGRRIQTTSDLLHCYYASVTCIRVPRGRYMLMDQQVGKLSNIITKKCEKSLLIKKRVRMLSNSEKLQLYLQAAYDHFSKDLDTPFDFVKEALKHNPIPRDFGGNILNLAISIMKNCDTVDKVEGAQYVFNKMAPMIASCILLDSVRQNLLGTTVQLLQDAYVFFCQAAIQDFALMYWPCTYRSKSGKCCNVKSGHRPKGHQNELGKVIGSGNYESNFDPDYFFPDWIKLIESNLERLQTVFNTTSIQLKEQSEEFTAWNLHLAQLQDFYTGQFDVDASSFLSNLTCFCCLRELPEYPLPYGHVLTSVELSNCPLHKREVSWSPPWEVPVKPKYAGVRVLSLDGGGARGIASLQVLKGIERVLGPKLPLQAFFDLIVGTSTGGIISLGLGVMNWDIDECIWRFKSLVGKAFTCRELAGIPLLEQLAVMKHGSIYKTRPFEEALHSAFGSEMPLFGGVNNRGEMMTKVAITSTSELEQNPVVMANYNRPECLDYDIPYKFLRTPGPDTEMKVWEAARASSAAPPFFKAFQKHATGATYIDGALYHNCPVVVSHHERKLIWGDVTGSPPDLLLSVGTGKFGPGQPRTTYRDRVMVAPPHVASPTSPPPQPKPATSFFIPKMAKIAFDRFDNLLRSEKIWSAYLSNTAESSHHNTEPGIDRRFIRLNPELGFKVPKMDDVDSIPAIEDAVEHDVLRFKEKYVEVAHRLIASTFFFQKDSSSVQPNGSGFRCTGTIYCRFKNNSDYVKALGDFLLGCLKSDFDPFFVIEEVGHPESAVRVTIKKVEIEAMAIRGDFRAKKFKVDASSELSMTSMSLCLRQNPYQSLLDSRLPISGFPRRLMSEDHQDQDISARRKLLNRHSGEYPGGGGRFQTIRRGNNNSGSSSGSGGTRARDDNELPTGSIAEGSRLGPGTRENGIGSFDPQQQRHFLLPSLTLRRTSGALQRTDSHPDRLARSPSAPSQMSLMSVSMSEQSLFTPSDYGTTMEEINGRRSSFICELEAPLS</sequence>
<dbReference type="CDD" id="cd07199">
    <property type="entry name" value="Pat17_PNPLA8_PNPLA9_like"/>
    <property type="match status" value="1"/>
</dbReference>
<feature type="region of interest" description="Disordered" evidence="5">
    <location>
        <begin position="1312"/>
        <end position="1333"/>
    </location>
</feature>
<dbReference type="Proteomes" id="UP001201980">
    <property type="component" value="Unassembled WGS sequence"/>
</dbReference>
<evidence type="ECO:0000313" key="7">
    <source>
        <dbReference type="EMBL" id="KAJ2904255.1"/>
    </source>
</evidence>
<dbReference type="EMBL" id="JAKWBI020000058">
    <property type="protein sequence ID" value="KAJ2904255.1"/>
    <property type="molecule type" value="Genomic_DNA"/>
</dbReference>
<organism evidence="7 8">
    <name type="scientific">Zalerion maritima</name>
    <dbReference type="NCBI Taxonomy" id="339359"/>
    <lineage>
        <taxon>Eukaryota</taxon>
        <taxon>Fungi</taxon>
        <taxon>Dikarya</taxon>
        <taxon>Ascomycota</taxon>
        <taxon>Pezizomycotina</taxon>
        <taxon>Sordariomycetes</taxon>
        <taxon>Lulworthiomycetidae</taxon>
        <taxon>Lulworthiales</taxon>
        <taxon>Lulworthiaceae</taxon>
        <taxon>Zalerion</taxon>
    </lineage>
</organism>
<evidence type="ECO:0000313" key="8">
    <source>
        <dbReference type="Proteomes" id="UP001201980"/>
    </source>
</evidence>
<dbReference type="GO" id="GO:0019369">
    <property type="term" value="P:arachidonate metabolic process"/>
    <property type="evidence" value="ECO:0007669"/>
    <property type="project" value="TreeGrafter"/>
</dbReference>
<evidence type="ECO:0000256" key="4">
    <source>
        <dbReference type="PROSITE-ProRule" id="PRU01161"/>
    </source>
</evidence>
<evidence type="ECO:0000256" key="5">
    <source>
        <dbReference type="SAM" id="MobiDB-lite"/>
    </source>
</evidence>
<dbReference type="PROSITE" id="PS51635">
    <property type="entry name" value="PNPLA"/>
    <property type="match status" value="1"/>
</dbReference>
<dbReference type="InterPro" id="IPR027417">
    <property type="entry name" value="P-loop_NTPase"/>
</dbReference>
<dbReference type="Pfam" id="PF01734">
    <property type="entry name" value="Patatin"/>
    <property type="match status" value="1"/>
</dbReference>
<feature type="domain" description="PNPLA" evidence="6">
    <location>
        <begin position="715"/>
        <end position="927"/>
    </location>
</feature>
<keyword evidence="3 4" id="KW-0443">Lipid metabolism</keyword>
<protein>
    <submittedName>
        <fullName evidence="7">Patatin-like serine protein</fullName>
    </submittedName>
</protein>
<evidence type="ECO:0000256" key="1">
    <source>
        <dbReference type="ARBA" id="ARBA00022801"/>
    </source>
</evidence>
<proteinExistence type="predicted"/>
<feature type="short sequence motif" description="GXSXG" evidence="4">
    <location>
        <begin position="753"/>
        <end position="757"/>
    </location>
</feature>
<dbReference type="GO" id="GO:0046486">
    <property type="term" value="P:glycerolipid metabolic process"/>
    <property type="evidence" value="ECO:0007669"/>
    <property type="project" value="UniProtKB-ARBA"/>
</dbReference>
<dbReference type="InterPro" id="IPR002641">
    <property type="entry name" value="PNPLA_dom"/>
</dbReference>
<feature type="region of interest" description="Disordered" evidence="5">
    <location>
        <begin position="1228"/>
        <end position="1295"/>
    </location>
</feature>
<dbReference type="SUPFAM" id="SSF52151">
    <property type="entry name" value="FabD/lysophospholipase-like"/>
    <property type="match status" value="1"/>
</dbReference>
<comment type="caution">
    <text evidence="7">The sequence shown here is derived from an EMBL/GenBank/DDBJ whole genome shotgun (WGS) entry which is preliminary data.</text>
</comment>
<dbReference type="SUPFAM" id="SSF52540">
    <property type="entry name" value="P-loop containing nucleoside triphosphate hydrolases"/>
    <property type="match status" value="1"/>
</dbReference>